<evidence type="ECO:0000256" key="1">
    <source>
        <dbReference type="SAM" id="Phobius"/>
    </source>
</evidence>
<gene>
    <name evidence="2" type="ORF">E3T55_03340</name>
</gene>
<organism evidence="2 3">
    <name type="scientific">Cryobacterium frigoriphilum</name>
    <dbReference type="NCBI Taxonomy" id="1259150"/>
    <lineage>
        <taxon>Bacteria</taxon>
        <taxon>Bacillati</taxon>
        <taxon>Actinomycetota</taxon>
        <taxon>Actinomycetes</taxon>
        <taxon>Micrococcales</taxon>
        <taxon>Microbacteriaceae</taxon>
        <taxon>Cryobacterium</taxon>
    </lineage>
</organism>
<dbReference type="RefSeq" id="WP_134518152.1">
    <property type="nucleotide sequence ID" value="NZ_SOHE01000016.1"/>
</dbReference>
<keyword evidence="1" id="KW-0472">Membrane</keyword>
<feature type="transmembrane region" description="Helical" evidence="1">
    <location>
        <begin position="7"/>
        <end position="28"/>
    </location>
</feature>
<sequence length="181" mass="19415">MRRSTAAFMAGITAGSLLIGGLTLYLGASMSETIDAIEPAGTSQAFVTSGITPTSTPTPAPDAPIEPAPVAAPTPVALDPLSADYNPYLEPSDPAFVTDAEMTTWYALQGVIRQCMTEQGFEYLEWDWRLDEGPQPLRQDFAQKQAWLQALYGDDLLNPGSDWQTNGCSGYALHVTGDTTH</sequence>
<accession>A0A4R9A9R5</accession>
<keyword evidence="1" id="KW-1133">Transmembrane helix</keyword>
<name>A0A4R9A9R5_9MICO</name>
<dbReference type="EMBL" id="SOHE01000016">
    <property type="protein sequence ID" value="TFD54477.1"/>
    <property type="molecule type" value="Genomic_DNA"/>
</dbReference>
<dbReference type="OrthoDB" id="5007610at2"/>
<keyword evidence="3" id="KW-1185">Reference proteome</keyword>
<protein>
    <submittedName>
        <fullName evidence="2">Uncharacterized protein</fullName>
    </submittedName>
</protein>
<evidence type="ECO:0000313" key="3">
    <source>
        <dbReference type="Proteomes" id="UP000297447"/>
    </source>
</evidence>
<keyword evidence="1" id="KW-0812">Transmembrane</keyword>
<proteinExistence type="predicted"/>
<reference evidence="2 3" key="1">
    <citation type="submission" date="2019-03" db="EMBL/GenBank/DDBJ databases">
        <title>Genomics of glacier-inhabiting Cryobacterium strains.</title>
        <authorList>
            <person name="Liu Q."/>
            <person name="Xin Y.-H."/>
        </authorList>
    </citation>
    <scope>NUCLEOTIDE SEQUENCE [LARGE SCALE GENOMIC DNA]</scope>
    <source>
        <strain evidence="2 3">Hh14</strain>
    </source>
</reference>
<dbReference type="AlphaFoldDB" id="A0A4R9A9R5"/>
<comment type="caution">
    <text evidence="2">The sequence shown here is derived from an EMBL/GenBank/DDBJ whole genome shotgun (WGS) entry which is preliminary data.</text>
</comment>
<dbReference type="Proteomes" id="UP000297447">
    <property type="component" value="Unassembled WGS sequence"/>
</dbReference>
<evidence type="ECO:0000313" key="2">
    <source>
        <dbReference type="EMBL" id="TFD54477.1"/>
    </source>
</evidence>